<evidence type="ECO:0000313" key="2">
    <source>
        <dbReference type="WBParaSite" id="ES5_v2.g27868.t1"/>
    </source>
</evidence>
<dbReference type="WBParaSite" id="ES5_v2.g27868.t1">
    <property type="protein sequence ID" value="ES5_v2.g27868.t1"/>
    <property type="gene ID" value="ES5_v2.g27868"/>
</dbReference>
<organism evidence="1 2">
    <name type="scientific">Panagrolaimus sp. ES5</name>
    <dbReference type="NCBI Taxonomy" id="591445"/>
    <lineage>
        <taxon>Eukaryota</taxon>
        <taxon>Metazoa</taxon>
        <taxon>Ecdysozoa</taxon>
        <taxon>Nematoda</taxon>
        <taxon>Chromadorea</taxon>
        <taxon>Rhabditida</taxon>
        <taxon>Tylenchina</taxon>
        <taxon>Panagrolaimomorpha</taxon>
        <taxon>Panagrolaimoidea</taxon>
        <taxon>Panagrolaimidae</taxon>
        <taxon>Panagrolaimus</taxon>
    </lineage>
</organism>
<proteinExistence type="predicted"/>
<reference evidence="2" key="1">
    <citation type="submission" date="2022-11" db="UniProtKB">
        <authorList>
            <consortium name="WormBaseParasite"/>
        </authorList>
    </citation>
    <scope>IDENTIFICATION</scope>
</reference>
<protein>
    <submittedName>
        <fullName evidence="2">Uncharacterized protein</fullName>
    </submittedName>
</protein>
<evidence type="ECO:0000313" key="1">
    <source>
        <dbReference type="Proteomes" id="UP000887579"/>
    </source>
</evidence>
<dbReference type="Proteomes" id="UP000887579">
    <property type="component" value="Unplaced"/>
</dbReference>
<sequence length="87" mass="9599">MWESVCLGLRVVDKAAKVSVLFGDHLTCFESPDLPSDINISTTPLEICVGSAIETDFLYEISSTFFFKGLLSPQCIIAFRSLGCEFQ</sequence>
<name>A0AC34GE00_9BILA</name>
<accession>A0AC34GE00</accession>